<gene>
    <name evidence="2" type="ORF">CAOG_009421</name>
</gene>
<name>A0A0D2WJ24_CAPO3</name>
<proteinExistence type="predicted"/>
<accession>A0A0D2WJ24</accession>
<dbReference type="EMBL" id="KE346361">
    <property type="protein sequence ID" value="KJE89980.1"/>
    <property type="molecule type" value="Genomic_DNA"/>
</dbReference>
<feature type="region of interest" description="Disordered" evidence="1">
    <location>
        <begin position="1"/>
        <end position="105"/>
    </location>
</feature>
<protein>
    <submittedName>
        <fullName evidence="2">Uncharacterized protein</fullName>
    </submittedName>
</protein>
<evidence type="ECO:0000313" key="3">
    <source>
        <dbReference type="Proteomes" id="UP000008743"/>
    </source>
</evidence>
<keyword evidence="3" id="KW-1185">Reference proteome</keyword>
<organism evidence="2 3">
    <name type="scientific">Capsaspora owczarzaki (strain ATCC 30864)</name>
    <dbReference type="NCBI Taxonomy" id="595528"/>
    <lineage>
        <taxon>Eukaryota</taxon>
        <taxon>Filasterea</taxon>
        <taxon>Capsaspora</taxon>
    </lineage>
</organism>
<feature type="compositionally biased region" description="Basic and acidic residues" evidence="1">
    <location>
        <begin position="22"/>
        <end position="35"/>
    </location>
</feature>
<dbReference type="InParanoid" id="A0A0D2WJ24"/>
<reference evidence="3" key="1">
    <citation type="submission" date="2011-02" db="EMBL/GenBank/DDBJ databases">
        <title>The Genome Sequence of Capsaspora owczarzaki ATCC 30864.</title>
        <authorList>
            <person name="Russ C."/>
            <person name="Cuomo C."/>
            <person name="Burger G."/>
            <person name="Gray M.W."/>
            <person name="Holland P.W.H."/>
            <person name="King N."/>
            <person name="Lang F.B.F."/>
            <person name="Roger A.J."/>
            <person name="Ruiz-Trillo I."/>
            <person name="Young S.K."/>
            <person name="Zeng Q."/>
            <person name="Gargeya S."/>
            <person name="Alvarado L."/>
            <person name="Berlin A."/>
            <person name="Chapman S.B."/>
            <person name="Chen Z."/>
            <person name="Freedman E."/>
            <person name="Gellesch M."/>
            <person name="Goldberg J."/>
            <person name="Griggs A."/>
            <person name="Gujja S."/>
            <person name="Heilman E."/>
            <person name="Heiman D."/>
            <person name="Howarth C."/>
            <person name="Mehta T."/>
            <person name="Neiman D."/>
            <person name="Pearson M."/>
            <person name="Roberts A."/>
            <person name="Saif S."/>
            <person name="Shea T."/>
            <person name="Shenoy N."/>
            <person name="Sisk P."/>
            <person name="Stolte C."/>
            <person name="Sykes S."/>
            <person name="White J."/>
            <person name="Yandava C."/>
            <person name="Haas B."/>
            <person name="Nusbaum C."/>
            <person name="Birren B."/>
        </authorList>
    </citation>
    <scope>NUCLEOTIDE SEQUENCE</scope>
    <source>
        <strain evidence="3">ATCC 30864</strain>
    </source>
</reference>
<dbReference type="AlphaFoldDB" id="A0A0D2WJ24"/>
<evidence type="ECO:0000313" key="2">
    <source>
        <dbReference type="EMBL" id="KJE89980.1"/>
    </source>
</evidence>
<evidence type="ECO:0000256" key="1">
    <source>
        <dbReference type="SAM" id="MobiDB-lite"/>
    </source>
</evidence>
<sequence>MSVAGTRARTHTYRMPLGGGRSKGERERKKKPTVDRKKKKIKHQFEITTNRPCEWNGNGRESAGQSKGGGRGLRTCNVWQTLRRSEAAPPTSINPPSTDPRPERE</sequence>
<dbReference type="Proteomes" id="UP000008743">
    <property type="component" value="Unassembled WGS sequence"/>
</dbReference>